<evidence type="ECO:0000313" key="1">
    <source>
        <dbReference type="EMBL" id="MBD5782040.1"/>
    </source>
</evidence>
<evidence type="ECO:0000313" key="2">
    <source>
        <dbReference type="Proteomes" id="UP000622317"/>
    </source>
</evidence>
<dbReference type="Pfam" id="PF07366">
    <property type="entry name" value="SnoaL"/>
    <property type="match status" value="1"/>
</dbReference>
<dbReference type="PANTHER" id="PTHR38436:SF1">
    <property type="entry name" value="ESTER CYCLASE"/>
    <property type="match status" value="1"/>
</dbReference>
<dbReference type="Proteomes" id="UP000622317">
    <property type="component" value="Unassembled WGS sequence"/>
</dbReference>
<dbReference type="InterPro" id="IPR032710">
    <property type="entry name" value="NTF2-like_dom_sf"/>
</dbReference>
<dbReference type="Gene3D" id="3.10.450.50">
    <property type="match status" value="1"/>
</dbReference>
<dbReference type="EMBL" id="JACYFG010000051">
    <property type="protein sequence ID" value="MBD5782040.1"/>
    <property type="molecule type" value="Genomic_DNA"/>
</dbReference>
<dbReference type="PANTHER" id="PTHR38436">
    <property type="entry name" value="POLYKETIDE CYCLASE SNOAL-LIKE DOMAIN"/>
    <property type="match status" value="1"/>
</dbReference>
<name>A0A927IJY4_9BACT</name>
<comment type="caution">
    <text evidence="1">The sequence shown here is derived from an EMBL/GenBank/DDBJ whole genome shotgun (WGS) entry which is preliminary data.</text>
</comment>
<dbReference type="SUPFAM" id="SSF54427">
    <property type="entry name" value="NTF2-like"/>
    <property type="match status" value="1"/>
</dbReference>
<accession>A0A927IJY4</accession>
<protein>
    <submittedName>
        <fullName evidence="1">Ester cyclase</fullName>
    </submittedName>
</protein>
<dbReference type="InterPro" id="IPR009959">
    <property type="entry name" value="Cyclase_SnoaL-like"/>
</dbReference>
<organism evidence="1 2">
    <name type="scientific">Pelagicoccus enzymogenes</name>
    <dbReference type="NCBI Taxonomy" id="2773457"/>
    <lineage>
        <taxon>Bacteria</taxon>
        <taxon>Pseudomonadati</taxon>
        <taxon>Verrucomicrobiota</taxon>
        <taxon>Opitutia</taxon>
        <taxon>Puniceicoccales</taxon>
        <taxon>Pelagicoccaceae</taxon>
        <taxon>Pelagicoccus</taxon>
    </lineage>
</organism>
<dbReference type="GO" id="GO:0030638">
    <property type="term" value="P:polyketide metabolic process"/>
    <property type="evidence" value="ECO:0007669"/>
    <property type="project" value="InterPro"/>
</dbReference>
<sequence length="136" mass="15185">MKEQNKQTVRIFIEEALNRGNLRVIDEVIHASYRYDSPNEAMQGVEQLKAFVLALRSAFPDLYIAIEEQIAEGQSVCTRISLSGSHQGPFLGVPATGKSVQLQGVIISRFEGPLILHEWELLDQLGLLQQLGLVKQ</sequence>
<keyword evidence="2" id="KW-1185">Reference proteome</keyword>
<proteinExistence type="predicted"/>
<dbReference type="AlphaFoldDB" id="A0A927IJY4"/>
<gene>
    <name evidence="1" type="ORF">IEN85_21250</name>
</gene>
<dbReference type="RefSeq" id="WP_191619108.1">
    <property type="nucleotide sequence ID" value="NZ_JACYFG010000051.1"/>
</dbReference>
<reference evidence="1" key="1">
    <citation type="submission" date="2020-09" db="EMBL/GenBank/DDBJ databases">
        <title>Pelagicoccus enzymogenes sp. nov. with an EPS production, isolated from marine sediment.</title>
        <authorList>
            <person name="Feng X."/>
        </authorList>
    </citation>
    <scope>NUCLEOTIDE SEQUENCE</scope>
    <source>
        <strain evidence="1">NFK12</strain>
    </source>
</reference>